<proteinExistence type="predicted"/>
<organism evidence="1 2">
    <name type="scientific">Rugosimonospora acidiphila</name>
    <dbReference type="NCBI Taxonomy" id="556531"/>
    <lineage>
        <taxon>Bacteria</taxon>
        <taxon>Bacillati</taxon>
        <taxon>Actinomycetota</taxon>
        <taxon>Actinomycetes</taxon>
        <taxon>Micromonosporales</taxon>
        <taxon>Micromonosporaceae</taxon>
        <taxon>Rugosimonospora</taxon>
    </lineage>
</organism>
<dbReference type="EMBL" id="BAABJQ010000002">
    <property type="protein sequence ID" value="GAA5179112.1"/>
    <property type="molecule type" value="Genomic_DNA"/>
</dbReference>
<protein>
    <submittedName>
        <fullName evidence="1">Uncharacterized protein</fullName>
    </submittedName>
</protein>
<dbReference type="Proteomes" id="UP001501570">
    <property type="component" value="Unassembled WGS sequence"/>
</dbReference>
<accession>A0ABP9RKW7</accession>
<evidence type="ECO:0000313" key="2">
    <source>
        <dbReference type="Proteomes" id="UP001501570"/>
    </source>
</evidence>
<sequence>MKSLSEWEAMTEREYFASIRQRPGMVIGAPPSFHKLTAFLIGYDQHALRHGGPGLAGWHEWLVARRGRGCNHAWPGQVLHIALPDGWKTRQLSAEDDQRAVKTLFELLGEFAAEREATEGAQSWTAGRSG</sequence>
<reference evidence="2" key="1">
    <citation type="journal article" date="2019" name="Int. J. Syst. Evol. Microbiol.">
        <title>The Global Catalogue of Microorganisms (GCM) 10K type strain sequencing project: providing services to taxonomists for standard genome sequencing and annotation.</title>
        <authorList>
            <consortium name="The Broad Institute Genomics Platform"/>
            <consortium name="The Broad Institute Genome Sequencing Center for Infectious Disease"/>
            <person name="Wu L."/>
            <person name="Ma J."/>
        </authorList>
    </citation>
    <scope>NUCLEOTIDE SEQUENCE [LARGE SCALE GENOMIC DNA]</scope>
    <source>
        <strain evidence="2">JCM 18304</strain>
    </source>
</reference>
<comment type="caution">
    <text evidence="1">The sequence shown here is derived from an EMBL/GenBank/DDBJ whole genome shotgun (WGS) entry which is preliminary data.</text>
</comment>
<name>A0ABP9RKW7_9ACTN</name>
<keyword evidence="2" id="KW-1185">Reference proteome</keyword>
<gene>
    <name evidence="1" type="ORF">GCM10023322_08130</name>
</gene>
<evidence type="ECO:0000313" key="1">
    <source>
        <dbReference type="EMBL" id="GAA5179112.1"/>
    </source>
</evidence>